<protein>
    <recommendedName>
        <fullName evidence="10">mRNA-capping enzyme</fullName>
    </recommendedName>
    <domain>
        <recommendedName>
            <fullName evidence="10">mRNA 5'-triphosphate monophosphatase</fullName>
            <ecNumber evidence="10">3.6.1.74</ecNumber>
        </recommendedName>
        <alternativeName>
            <fullName evidence="10">mRNA 5'-phosphatase</fullName>
        </alternativeName>
    </domain>
    <domain>
        <recommendedName>
            <fullName evidence="10">mRNA guanylyltransferase</fullName>
            <ecNumber evidence="10">2.7.7.50</ecNumber>
        </recommendedName>
        <alternativeName>
            <fullName evidence="10">GTP--RNA guanylyltransferase</fullName>
            <shortName evidence="10">GTase</shortName>
        </alternativeName>
    </domain>
</protein>
<evidence type="ECO:0000256" key="13">
    <source>
        <dbReference type="SAM" id="MobiDB-lite"/>
    </source>
</evidence>
<dbReference type="GO" id="GO:0005524">
    <property type="term" value="F:ATP binding"/>
    <property type="evidence" value="ECO:0007669"/>
    <property type="project" value="InterPro"/>
</dbReference>
<dbReference type="InterPro" id="IPR029021">
    <property type="entry name" value="Prot-tyrosine_phosphatase-like"/>
</dbReference>
<gene>
    <name evidence="16" type="ORF">LSH36_206g04070</name>
</gene>
<feature type="domain" description="mRNA capping enzyme adenylation" evidence="14">
    <location>
        <begin position="257"/>
        <end position="446"/>
    </location>
</feature>
<evidence type="ECO:0000256" key="5">
    <source>
        <dbReference type="ARBA" id="ARBA00022741"/>
    </source>
</evidence>
<sequence>MASTSSNKNYLAVPPRWLHCPRKGKFMPFKTPLDNKYNDQVPEECRFDIHMFFHILKNYKVKMGLVIDLTNTTRFYDKTIIEKEHACKYVKLQCRGHGETPSVEQTKAFIQVYTVPMDSTELGSLSYHTLLKKWIGGKQRISNSNFILAVEERPPGIYKDDYLLELFTRYGDKQDTPPAPVLPDWCTECDDTDNDENPVPNSDGGKKKRELIKKNASFMDGLVTGVIQVTRQPQLGQIQHHVQDMCKWNGSGFPGSQPVSMDMQNIKFLSQKPYKVSWKADGTRYMMLIEGKDQVYCIDRDNTVFHIPNLVFPKRKDLNSHVGGTLIDGEMIIDKVDDKPIPRYLIYDIIKFEGIDVGGTELSRRFLCINKELIGPRHELIKQGRLDRMKEPFSVRAKFFWEISTVKNILDGKFSQELSHEIDGLIFQPEPDPYLSGRCLSVLKWKPPNMNSVDFKLKIVREEKTGMLPETKGYLFVGQYEPPLAEIKVTKELKEFDNKIIECSWDPTANQWKFMRQRTDKSFPNSYSTAMGVCESIKNPITKERLFEFIEKYGWRPKPQKRPHDPSQHTASSDRELMPPPVKAVKH</sequence>
<feature type="active site" description="N6-GMP-lysine intermediate" evidence="11">
    <location>
        <position position="279"/>
    </location>
</feature>
<dbReference type="CDD" id="cd07895">
    <property type="entry name" value="Adenylation_mRNA_capping"/>
    <property type="match status" value="1"/>
</dbReference>
<dbReference type="GO" id="GO:0004484">
    <property type="term" value="F:mRNA guanylyltransferase activity"/>
    <property type="evidence" value="ECO:0007669"/>
    <property type="project" value="UniProtKB-UniRule"/>
</dbReference>
<feature type="compositionally biased region" description="Basic and acidic residues" evidence="13">
    <location>
        <begin position="562"/>
        <end position="577"/>
    </location>
</feature>
<comment type="subcellular location">
    <subcellularLocation>
        <location evidence="1 10">Nucleus</location>
    </subcellularLocation>
</comment>
<feature type="region of interest" description="Disordered" evidence="13">
    <location>
        <begin position="556"/>
        <end position="587"/>
    </location>
</feature>
<dbReference type="FunFam" id="3.30.470.30:FF:000040">
    <property type="entry name" value="mRNA-capping enzyme"/>
    <property type="match status" value="1"/>
</dbReference>
<evidence type="ECO:0000259" key="14">
    <source>
        <dbReference type="Pfam" id="PF01331"/>
    </source>
</evidence>
<dbReference type="FunFam" id="2.40.50.140:FF:000111">
    <property type="entry name" value="mRNA-capping enzyme"/>
    <property type="match status" value="1"/>
</dbReference>
<evidence type="ECO:0000256" key="8">
    <source>
        <dbReference type="ARBA" id="ARBA00023242"/>
    </source>
</evidence>
<evidence type="ECO:0000256" key="1">
    <source>
        <dbReference type="ARBA" id="ARBA00004123"/>
    </source>
</evidence>
<dbReference type="PIRSF" id="PIRSF036958">
    <property type="entry name" value="mRNA_capping_HCE"/>
    <property type="match status" value="1"/>
</dbReference>
<evidence type="ECO:0000256" key="2">
    <source>
        <dbReference type="ARBA" id="ARBA00022664"/>
    </source>
</evidence>
<keyword evidence="2 10" id="KW-0507">mRNA processing</keyword>
<dbReference type="GO" id="GO:0004651">
    <property type="term" value="F:polynucleotide 5'-phosphatase activity"/>
    <property type="evidence" value="ECO:0007669"/>
    <property type="project" value="UniProtKB-UniRule"/>
</dbReference>
<dbReference type="GO" id="GO:0005634">
    <property type="term" value="C:nucleus"/>
    <property type="evidence" value="ECO:0007669"/>
    <property type="project" value="UniProtKB-SubCell"/>
</dbReference>
<keyword evidence="3 10" id="KW-0808">Transferase</keyword>
<evidence type="ECO:0000256" key="9">
    <source>
        <dbReference type="ARBA" id="ARBA00044624"/>
    </source>
</evidence>
<dbReference type="GO" id="GO:0004721">
    <property type="term" value="F:phosphoprotein phosphatase activity"/>
    <property type="evidence" value="ECO:0007669"/>
    <property type="project" value="UniProtKB-UniRule"/>
</dbReference>
<dbReference type="EMBL" id="JAODUP010000206">
    <property type="protein sequence ID" value="KAK2156753.1"/>
    <property type="molecule type" value="Genomic_DNA"/>
</dbReference>
<evidence type="ECO:0000256" key="10">
    <source>
        <dbReference type="PIRNR" id="PIRNR036958"/>
    </source>
</evidence>
<comment type="catalytic activity">
    <reaction evidence="10">
        <text>a 5'-end triphospho-ribonucleoside in mRNA + H2O = a 5'-end diphospho-ribonucleoside in mRNA + phosphate + H(+)</text>
        <dbReference type="Rhea" id="RHEA:67004"/>
        <dbReference type="Rhea" id="RHEA-COMP:17164"/>
        <dbReference type="Rhea" id="RHEA-COMP:17165"/>
        <dbReference type="ChEBI" id="CHEBI:15377"/>
        <dbReference type="ChEBI" id="CHEBI:15378"/>
        <dbReference type="ChEBI" id="CHEBI:43474"/>
        <dbReference type="ChEBI" id="CHEBI:167616"/>
        <dbReference type="ChEBI" id="CHEBI:167618"/>
        <dbReference type="EC" id="3.6.1.74"/>
    </reaction>
</comment>
<dbReference type="GO" id="GO:0006370">
    <property type="term" value="P:7-methylguanosine mRNA capping"/>
    <property type="evidence" value="ECO:0007669"/>
    <property type="project" value="UniProtKB-UniRule"/>
</dbReference>
<comment type="caution">
    <text evidence="16">The sequence shown here is derived from an EMBL/GenBank/DDBJ whole genome shotgun (WGS) entry which is preliminary data.</text>
</comment>
<name>A0AAD9JP06_9ANNE</name>
<evidence type="ECO:0000259" key="15">
    <source>
        <dbReference type="Pfam" id="PF03919"/>
    </source>
</evidence>
<dbReference type="PANTHER" id="PTHR10367">
    <property type="entry name" value="MRNA-CAPPING ENZYME"/>
    <property type="match status" value="1"/>
</dbReference>
<keyword evidence="4 10" id="KW-0548">Nucleotidyltransferase</keyword>
<keyword evidence="7 10" id="KW-0342">GTP-binding</keyword>
<dbReference type="EC" id="2.7.7.50" evidence="10"/>
<feature type="compositionally biased region" description="Pro residues" evidence="13">
    <location>
        <begin position="578"/>
        <end position="587"/>
    </location>
</feature>
<comment type="similarity">
    <text evidence="10">In the C-terminal section; belongs to the eukaryotic GTase family.</text>
</comment>
<evidence type="ECO:0000313" key="17">
    <source>
        <dbReference type="Proteomes" id="UP001208570"/>
    </source>
</evidence>
<dbReference type="InterPro" id="IPR051029">
    <property type="entry name" value="mRNA_Capping_Enz/RNA_Phosphat"/>
</dbReference>
<dbReference type="Pfam" id="PF03919">
    <property type="entry name" value="mRNA_cap_C"/>
    <property type="match status" value="1"/>
</dbReference>
<dbReference type="AlphaFoldDB" id="A0AAD9JP06"/>
<dbReference type="GO" id="GO:0140818">
    <property type="term" value="F:mRNA 5'-triphosphate monophosphatase activity"/>
    <property type="evidence" value="ECO:0007669"/>
    <property type="project" value="UniProtKB-EC"/>
</dbReference>
<feature type="binding site" evidence="12">
    <location>
        <position position="300"/>
    </location>
    <ligand>
        <name>GTP</name>
        <dbReference type="ChEBI" id="CHEBI:37565"/>
    </ligand>
</feature>
<comment type="catalytic activity">
    <reaction evidence="9">
        <text>a 5'-end diphospho-ribonucleoside in mRNA + GTP + H(+) = a 5'-end (5'-triphosphoguanosine)-ribonucleoside in mRNA + diphosphate</text>
        <dbReference type="Rhea" id="RHEA:67012"/>
        <dbReference type="Rhea" id="RHEA-COMP:17165"/>
        <dbReference type="Rhea" id="RHEA-COMP:17166"/>
        <dbReference type="ChEBI" id="CHEBI:15378"/>
        <dbReference type="ChEBI" id="CHEBI:33019"/>
        <dbReference type="ChEBI" id="CHEBI:37565"/>
        <dbReference type="ChEBI" id="CHEBI:167616"/>
        <dbReference type="ChEBI" id="CHEBI:167617"/>
        <dbReference type="EC" id="2.7.7.50"/>
    </reaction>
    <physiologicalReaction direction="left-to-right" evidence="9">
        <dbReference type="Rhea" id="RHEA:67013"/>
    </physiologicalReaction>
</comment>
<evidence type="ECO:0000256" key="4">
    <source>
        <dbReference type="ARBA" id="ARBA00022695"/>
    </source>
</evidence>
<feature type="binding site" evidence="12">
    <location>
        <begin position="444"/>
        <end position="446"/>
    </location>
    <ligand>
        <name>GTP</name>
        <dbReference type="ChEBI" id="CHEBI:37565"/>
    </ligand>
</feature>
<dbReference type="Gene3D" id="3.90.190.10">
    <property type="entry name" value="Protein tyrosine phosphatase superfamily"/>
    <property type="match status" value="1"/>
</dbReference>
<dbReference type="InterPro" id="IPR017074">
    <property type="entry name" value="mRNA_cap_enz_bifunc"/>
</dbReference>
<organism evidence="16 17">
    <name type="scientific">Paralvinella palmiformis</name>
    <dbReference type="NCBI Taxonomy" id="53620"/>
    <lineage>
        <taxon>Eukaryota</taxon>
        <taxon>Metazoa</taxon>
        <taxon>Spiralia</taxon>
        <taxon>Lophotrochozoa</taxon>
        <taxon>Annelida</taxon>
        <taxon>Polychaeta</taxon>
        <taxon>Sedentaria</taxon>
        <taxon>Canalipalpata</taxon>
        <taxon>Terebellida</taxon>
        <taxon>Terebelliformia</taxon>
        <taxon>Alvinellidae</taxon>
        <taxon>Paralvinella</taxon>
    </lineage>
</organism>
<keyword evidence="10" id="KW-0378">Hydrolase</keyword>
<dbReference type="Pfam" id="PF01331">
    <property type="entry name" value="mRNA_cap_enzyme"/>
    <property type="match status" value="1"/>
</dbReference>
<evidence type="ECO:0000256" key="6">
    <source>
        <dbReference type="ARBA" id="ARBA00023042"/>
    </source>
</evidence>
<feature type="domain" description="mRNA capping enzyme C-terminal" evidence="15">
    <location>
        <begin position="450"/>
        <end position="546"/>
    </location>
</feature>
<dbReference type="InterPro" id="IPR001339">
    <property type="entry name" value="mRNA_cap_enzyme_adenylation"/>
</dbReference>
<reference evidence="16" key="1">
    <citation type="journal article" date="2023" name="Mol. Biol. Evol.">
        <title>Third-Generation Sequencing Reveals the Adaptive Role of the Epigenome in Three Deep-Sea Polychaetes.</title>
        <authorList>
            <person name="Perez M."/>
            <person name="Aroh O."/>
            <person name="Sun Y."/>
            <person name="Lan Y."/>
            <person name="Juniper S.K."/>
            <person name="Young C.R."/>
            <person name="Angers B."/>
            <person name="Qian P.Y."/>
        </authorList>
    </citation>
    <scope>NUCLEOTIDE SEQUENCE</scope>
    <source>
        <strain evidence="16">P08H-3</strain>
    </source>
</reference>
<dbReference type="InterPro" id="IPR013846">
    <property type="entry name" value="mRNA_cap_enzyme_C"/>
</dbReference>
<evidence type="ECO:0000256" key="12">
    <source>
        <dbReference type="PIRSR" id="PIRSR036958-3"/>
    </source>
</evidence>
<evidence type="ECO:0000256" key="3">
    <source>
        <dbReference type="ARBA" id="ARBA00022679"/>
    </source>
</evidence>
<feature type="region of interest" description="Disordered" evidence="13">
    <location>
        <begin position="188"/>
        <end position="208"/>
    </location>
</feature>
<dbReference type="Gene3D" id="3.30.1490.430">
    <property type="match status" value="1"/>
</dbReference>
<keyword evidence="17" id="KW-1185">Reference proteome</keyword>
<proteinExistence type="inferred from homology"/>
<keyword evidence="8 10" id="KW-0539">Nucleus</keyword>
<accession>A0AAD9JP06</accession>
<comment type="function">
    <text evidence="10">Bifunctional mRNA-capping enzyme exhibiting RNA 5'-triphosphate monophosphatase activity in the N-terminal part and mRNA guanylyltransferase activity in the C-terminal part. Catalyzes the first two steps of cap formation: by removing the gamma-phosphate from the 5'-triphosphate end of nascent mRNA to yield a diphosphate end, and by transferring the GMP moiety of GTP to the 5'-diphosphate terminus of RNA via a covalent enzyme-GMP reaction intermediate.</text>
</comment>
<dbReference type="EC" id="3.6.1.74" evidence="10"/>
<feature type="binding site" evidence="12">
    <location>
        <position position="284"/>
    </location>
    <ligand>
        <name>GTP</name>
        <dbReference type="ChEBI" id="CHEBI:37565"/>
    </ligand>
</feature>
<dbReference type="PANTHER" id="PTHR10367:SF17">
    <property type="entry name" value="MRNA-CAPPING ENZYME"/>
    <property type="match status" value="1"/>
</dbReference>
<keyword evidence="5 10" id="KW-0547">Nucleotide-binding</keyword>
<dbReference type="SUPFAM" id="SSF50249">
    <property type="entry name" value="Nucleic acid-binding proteins"/>
    <property type="match status" value="1"/>
</dbReference>
<feature type="binding site" evidence="12">
    <location>
        <begin position="516"/>
        <end position="521"/>
    </location>
    <ligand>
        <name>GTP</name>
        <dbReference type="ChEBI" id="CHEBI:37565"/>
    </ligand>
</feature>
<dbReference type="Proteomes" id="UP001208570">
    <property type="component" value="Unassembled WGS sequence"/>
</dbReference>
<keyword evidence="6 10" id="KW-0506">mRNA capping</keyword>
<dbReference type="InterPro" id="IPR012340">
    <property type="entry name" value="NA-bd_OB-fold"/>
</dbReference>
<dbReference type="SUPFAM" id="SSF56091">
    <property type="entry name" value="DNA ligase/mRNA capping enzyme, catalytic domain"/>
    <property type="match status" value="1"/>
</dbReference>
<dbReference type="GO" id="GO:0005525">
    <property type="term" value="F:GTP binding"/>
    <property type="evidence" value="ECO:0007669"/>
    <property type="project" value="UniProtKB-UniRule"/>
</dbReference>
<dbReference type="Gene3D" id="2.40.50.140">
    <property type="entry name" value="Nucleic acid-binding proteins"/>
    <property type="match status" value="1"/>
</dbReference>
<comment type="similarity">
    <text evidence="10">In the N-terminal section; belongs to the non-receptor class of the protein-tyrosine phosphatase family.</text>
</comment>
<evidence type="ECO:0000256" key="7">
    <source>
        <dbReference type="ARBA" id="ARBA00023134"/>
    </source>
</evidence>
<evidence type="ECO:0000256" key="11">
    <source>
        <dbReference type="PIRSR" id="PIRSR036958-2"/>
    </source>
</evidence>
<dbReference type="SUPFAM" id="SSF52799">
    <property type="entry name" value="(Phosphotyrosine protein) phosphatases II"/>
    <property type="match status" value="1"/>
</dbReference>
<evidence type="ECO:0000313" key="16">
    <source>
        <dbReference type="EMBL" id="KAK2156753.1"/>
    </source>
</evidence>
<feature type="binding site" evidence="12">
    <location>
        <begin position="328"/>
        <end position="330"/>
    </location>
    <ligand>
        <name>GTP</name>
        <dbReference type="ChEBI" id="CHEBI:37565"/>
    </ligand>
</feature>
<dbReference type="Gene3D" id="3.30.470.30">
    <property type="entry name" value="DNA ligase/mRNA capping enzyme"/>
    <property type="match status" value="1"/>
</dbReference>